<dbReference type="Pfam" id="PF01923">
    <property type="entry name" value="Cob_adeno_trans"/>
    <property type="match status" value="1"/>
</dbReference>
<keyword evidence="5 10" id="KW-0067">ATP-binding</keyword>
<keyword evidence="4 10" id="KW-0547">Nucleotide-binding</keyword>
<dbReference type="Gene3D" id="1.20.1200.10">
    <property type="entry name" value="Cobalamin adenosyltransferase-like"/>
    <property type="match status" value="1"/>
</dbReference>
<comment type="catalytic activity">
    <reaction evidence="6">
        <text>cob(I)alamin-[corrinoid adenosyltransferase] + ATP = apo-[corrinoid adenosyltransferase] + adenosylcob(III)alamin + triphosphate</text>
        <dbReference type="Rhea" id="RHEA:56796"/>
        <dbReference type="Rhea" id="RHEA-COMP:14743"/>
        <dbReference type="Rhea" id="RHEA-COMP:14744"/>
        <dbReference type="ChEBI" id="CHEBI:18036"/>
        <dbReference type="ChEBI" id="CHEBI:18408"/>
        <dbReference type="ChEBI" id="CHEBI:30616"/>
        <dbReference type="ChEBI" id="CHEBI:60488"/>
        <dbReference type="ChEBI" id="CHEBI:83228"/>
    </reaction>
    <physiologicalReaction direction="left-to-right" evidence="6">
        <dbReference type="Rhea" id="RHEA:56797"/>
    </physiologicalReaction>
</comment>
<reference evidence="12" key="1">
    <citation type="submission" date="2017-08" db="EMBL/GenBank/DDBJ databases">
        <title>Assembly of the North American Bullfrog Genome.</title>
        <authorList>
            <person name="Warren R.L."/>
            <person name="Vandervalk B.P."/>
            <person name="Kucuk E."/>
            <person name="Birol I."/>
            <person name="Helbing C."/>
            <person name="Pandoh P."/>
            <person name="Behsaz B."/>
            <person name="Mohamadi H."/>
            <person name="Chu J."/>
            <person name="Jackman S."/>
            <person name="Hammond S.A."/>
            <person name="Veldhoen N."/>
            <person name="Kirk H."/>
            <person name="Zhao Y."/>
            <person name="Coope R."/>
            <person name="Pleasance S."/>
            <person name="Moore R."/>
            <person name="Holt R."/>
        </authorList>
    </citation>
    <scope>NUCLEOTIDE SEQUENCE</scope>
    <source>
        <strain evidence="12">Bruno</strain>
        <tissue evidence="12">Liver</tissue>
    </source>
</reference>
<dbReference type="GO" id="GO:0009235">
    <property type="term" value="P:cobalamin metabolic process"/>
    <property type="evidence" value="ECO:0007669"/>
    <property type="project" value="UniProtKB-ARBA"/>
</dbReference>
<evidence type="ECO:0000256" key="6">
    <source>
        <dbReference type="ARBA" id="ARBA00051988"/>
    </source>
</evidence>
<dbReference type="NCBIfam" id="TIGR00636">
    <property type="entry name" value="PduO_Nterm"/>
    <property type="match status" value="1"/>
</dbReference>
<evidence type="ECO:0000256" key="9">
    <source>
        <dbReference type="ARBA" id="ARBA00075216"/>
    </source>
</evidence>
<keyword evidence="3 10" id="KW-0808">Transferase</keyword>
<feature type="domain" description="Cobalamin adenosyltransferase-like" evidence="11">
    <location>
        <begin position="49"/>
        <end position="210"/>
    </location>
</feature>
<proteinExistence type="inferred from homology"/>
<protein>
    <recommendedName>
        <fullName evidence="8">Corrinoid adenosyltransferase MMAB</fullName>
    </recommendedName>
    <alternativeName>
        <fullName evidence="9">ATP:co(I)rrinoid adenosyltransferase MMAB</fullName>
    </alternativeName>
</protein>
<feature type="non-terminal residue" evidence="12">
    <location>
        <position position="1"/>
    </location>
</feature>
<comment type="similarity">
    <text evidence="1 10">Belongs to the Cob(I)alamin adenosyltransferase family.</text>
</comment>
<evidence type="ECO:0000256" key="1">
    <source>
        <dbReference type="ARBA" id="ARBA00007487"/>
    </source>
</evidence>
<evidence type="ECO:0000256" key="3">
    <source>
        <dbReference type="ARBA" id="ARBA00022679"/>
    </source>
</evidence>
<comment type="subunit">
    <text evidence="2">Homotrimer.</text>
</comment>
<dbReference type="InterPro" id="IPR029499">
    <property type="entry name" value="PduO-typ"/>
</dbReference>
<dbReference type="InterPro" id="IPR036451">
    <property type="entry name" value="CblAdoTrfase-like_sf"/>
</dbReference>
<name>A0A2G9S2C0_AQUCT</name>
<evidence type="ECO:0000256" key="2">
    <source>
        <dbReference type="ARBA" id="ARBA00011233"/>
    </source>
</evidence>
<dbReference type="SUPFAM" id="SSF89028">
    <property type="entry name" value="Cobalamin adenosyltransferase-like"/>
    <property type="match status" value="1"/>
</dbReference>
<evidence type="ECO:0000256" key="5">
    <source>
        <dbReference type="ARBA" id="ARBA00022840"/>
    </source>
</evidence>
<dbReference type="GO" id="GO:0005524">
    <property type="term" value="F:ATP binding"/>
    <property type="evidence" value="ECO:0007669"/>
    <property type="project" value="UniProtKB-UniRule"/>
</dbReference>
<dbReference type="GO" id="GO:0008817">
    <property type="term" value="F:corrinoid adenosyltransferase activity"/>
    <property type="evidence" value="ECO:0007669"/>
    <property type="project" value="TreeGrafter"/>
</dbReference>
<evidence type="ECO:0000256" key="4">
    <source>
        <dbReference type="ARBA" id="ARBA00022741"/>
    </source>
</evidence>
<organism evidence="12">
    <name type="scientific">Aquarana catesbeiana</name>
    <name type="common">American bullfrog</name>
    <name type="synonym">Rana catesbeiana</name>
    <dbReference type="NCBI Taxonomy" id="8400"/>
    <lineage>
        <taxon>Eukaryota</taxon>
        <taxon>Metazoa</taxon>
        <taxon>Chordata</taxon>
        <taxon>Craniata</taxon>
        <taxon>Vertebrata</taxon>
        <taxon>Euteleostomi</taxon>
        <taxon>Amphibia</taxon>
        <taxon>Batrachia</taxon>
        <taxon>Anura</taxon>
        <taxon>Neobatrachia</taxon>
        <taxon>Ranoidea</taxon>
        <taxon>Ranidae</taxon>
        <taxon>Aquarana</taxon>
    </lineage>
</organism>
<dbReference type="FunFam" id="1.20.1200.10:FF:000001">
    <property type="entry name" value="Cob(I)yrinic acid a,c-diamide adenosyltransferase"/>
    <property type="match status" value="1"/>
</dbReference>
<dbReference type="AlphaFoldDB" id="A0A2G9S2C0"/>
<dbReference type="PANTHER" id="PTHR12213:SF0">
    <property type="entry name" value="CORRINOID ADENOSYLTRANSFERASE MMAB"/>
    <property type="match status" value="1"/>
</dbReference>
<comment type="function">
    <text evidence="7">Converts cob(I)alamin to adenosylcobalamin (adenosylcob(III)alamin), a coenzyme for methylmalonyl-CoA mutase, therefore participates in the final step of the vitamin B12 conversion. Generates adenosylcobalamin (AdoCbl) and directly delivers the cofactor to MUT in a transfer that is stimulated by ATP-binding to MMAB and gated by MMAA.</text>
</comment>
<dbReference type="OrthoDB" id="549173at2759"/>
<dbReference type="InterPro" id="IPR016030">
    <property type="entry name" value="CblAdoTrfase-like"/>
</dbReference>
<accession>A0A2G9S2C0</accession>
<gene>
    <name evidence="12" type="ORF">AB205_0050150</name>
</gene>
<sequence>SQTEATGKKFPRIYTKTGDKGTAINDVGQELFLFKGRHRLYNILYSSIGFSSTYTGERRPKDDLVFEALGATDELSSAIGLAREFCLDANLQFVSELEKIQCMLQDVGSNIATPLSSARESHKVRTSFSADPAQELEQWIDKYSAQLPPLTNFILPSGGKASASLHVARAVCRRAERVTFKLLQKGEADPNIGKYLNRLSDYLFTLARYAAKAEGRPETKYTRMQP</sequence>
<evidence type="ECO:0000256" key="7">
    <source>
        <dbReference type="ARBA" id="ARBA00056747"/>
    </source>
</evidence>
<evidence type="ECO:0000256" key="8">
    <source>
        <dbReference type="ARBA" id="ARBA00071654"/>
    </source>
</evidence>
<evidence type="ECO:0000313" key="12">
    <source>
        <dbReference type="EMBL" id="PIO34286.1"/>
    </source>
</evidence>
<dbReference type="PANTHER" id="PTHR12213">
    <property type="entry name" value="CORRINOID ADENOSYLTRANSFERASE"/>
    <property type="match status" value="1"/>
</dbReference>
<evidence type="ECO:0000259" key="11">
    <source>
        <dbReference type="Pfam" id="PF01923"/>
    </source>
</evidence>
<dbReference type="EMBL" id="KV929045">
    <property type="protein sequence ID" value="PIO34286.1"/>
    <property type="molecule type" value="Genomic_DNA"/>
</dbReference>
<evidence type="ECO:0000256" key="10">
    <source>
        <dbReference type="RuleBase" id="RU366026"/>
    </source>
</evidence>